<evidence type="ECO:0000313" key="3">
    <source>
        <dbReference type="Proteomes" id="UP001231518"/>
    </source>
</evidence>
<proteinExistence type="predicted"/>
<protein>
    <recommendedName>
        <fullName evidence="1">Reverse transcriptase domain-containing protein</fullName>
    </recommendedName>
</protein>
<dbReference type="SUPFAM" id="SSF56672">
    <property type="entry name" value="DNA/RNA polymerases"/>
    <property type="match status" value="1"/>
</dbReference>
<dbReference type="AlphaFoldDB" id="A0AAD7Z145"/>
<dbReference type="EMBL" id="JARGEI010000001">
    <property type="protein sequence ID" value="KAJ8736893.1"/>
    <property type="molecule type" value="Genomic_DNA"/>
</dbReference>
<comment type="caution">
    <text evidence="2">The sequence shown here is derived from an EMBL/GenBank/DDBJ whole genome shotgun (WGS) entry which is preliminary data.</text>
</comment>
<dbReference type="GO" id="GO:0071897">
    <property type="term" value="P:DNA biosynthetic process"/>
    <property type="evidence" value="ECO:0007669"/>
    <property type="project" value="UniProtKB-ARBA"/>
</dbReference>
<dbReference type="PANTHER" id="PTHR33332">
    <property type="entry name" value="REVERSE TRANSCRIPTASE DOMAIN-CONTAINING PROTEIN"/>
    <property type="match status" value="1"/>
</dbReference>
<dbReference type="InterPro" id="IPR043502">
    <property type="entry name" value="DNA/RNA_pol_sf"/>
</dbReference>
<dbReference type="CDD" id="cd01650">
    <property type="entry name" value="RT_nLTR_like"/>
    <property type="match status" value="1"/>
</dbReference>
<dbReference type="PROSITE" id="PS50878">
    <property type="entry name" value="RT_POL"/>
    <property type="match status" value="1"/>
</dbReference>
<dbReference type="Proteomes" id="UP001231518">
    <property type="component" value="Chromosome 1"/>
</dbReference>
<feature type="domain" description="Reverse transcriptase" evidence="1">
    <location>
        <begin position="202"/>
        <end position="482"/>
    </location>
</feature>
<evidence type="ECO:0000259" key="1">
    <source>
        <dbReference type="PROSITE" id="PS50878"/>
    </source>
</evidence>
<dbReference type="Pfam" id="PF00078">
    <property type="entry name" value="RVT_1"/>
    <property type="match status" value="1"/>
</dbReference>
<organism evidence="2 3">
    <name type="scientific">Mythimna separata</name>
    <name type="common">Oriental armyworm</name>
    <name type="synonym">Pseudaletia separata</name>
    <dbReference type="NCBI Taxonomy" id="271217"/>
    <lineage>
        <taxon>Eukaryota</taxon>
        <taxon>Metazoa</taxon>
        <taxon>Ecdysozoa</taxon>
        <taxon>Arthropoda</taxon>
        <taxon>Hexapoda</taxon>
        <taxon>Insecta</taxon>
        <taxon>Pterygota</taxon>
        <taxon>Neoptera</taxon>
        <taxon>Endopterygota</taxon>
        <taxon>Lepidoptera</taxon>
        <taxon>Glossata</taxon>
        <taxon>Ditrysia</taxon>
        <taxon>Noctuoidea</taxon>
        <taxon>Noctuidae</taxon>
        <taxon>Noctuinae</taxon>
        <taxon>Hadenini</taxon>
        <taxon>Mythimna</taxon>
    </lineage>
</organism>
<name>A0AAD7Z145_MYTSE</name>
<evidence type="ECO:0000313" key="2">
    <source>
        <dbReference type="EMBL" id="KAJ8736893.1"/>
    </source>
</evidence>
<keyword evidence="3" id="KW-1185">Reference proteome</keyword>
<reference evidence="2" key="1">
    <citation type="submission" date="2023-03" db="EMBL/GenBank/DDBJ databases">
        <title>Chromosome-level genomes of two armyworms, Mythimna separata and Mythimna loreyi, provide insights into the biosynthesis and reception of sex pheromones.</title>
        <authorList>
            <person name="Zhao H."/>
        </authorList>
    </citation>
    <scope>NUCLEOTIDE SEQUENCE</scope>
    <source>
        <strain evidence="2">BeijingLab</strain>
        <tissue evidence="2">Pupa</tissue>
    </source>
</reference>
<dbReference type="InterPro" id="IPR000477">
    <property type="entry name" value="RT_dom"/>
</dbReference>
<accession>A0AAD7Z145</accession>
<sequence length="681" mass="77867">MVDTFTSYMIQLFDLHAPLKTRIFRKPPTPWITDNMRLLFKLRDKARDRYHVTRESNHRKYYLDLKHEAAAALVREKTAYFNKNINEQRKDPKRLWRNLKSDVLPDHKQRVLPSHFENPETINAAFLDVPGNCCDNVSEINHFNCYRHGPAEFSLTSTSPEAVLKIIRSLGSNAQGGDGISLEMLLLTLPTTLQAITDIVNRSIETRTFPKLWRQAIVRPIPKTNDPATMKDLRPISILPCLSKVLERVIYSQVIEYLEANNILPDLQSGFRKGRGTGTAMADVVGNILEARDRGEGSILVLLDFSRAFDAINTNLLLSKLAYYGFDGDAVDWFKSYLTDRSQYVQIHREDGSAVSSPPLHVARGVPQGSILGPLLYILYSADVSRCLLNCKYHMYADDIQLYMSCEGDDTPLAVQRVNEDLARVVAWSERNSLVLNPLKSKFMVLGTRKQIAAILSAGPRVMIGGEEIERVEQACSLGLILDPELRFEAHIKNVLRNCFYRLKVLYGIRKYLSVPLRKQLVDSLILSKLNYCDTVYGPCLLARTDRLIQRIQNACIRFCVNIPRRSHVTPYTNQLGVLKMAARRKLHLASLLFDVVTTQKPHYLYEKLKWRQTHYKYGLRSVVGPLSAPRHRTAAFRGSFRFAATRCWNDLPPPMRVLKTRQSFKYQLKKLLLTTQLSQS</sequence>
<gene>
    <name evidence="2" type="ORF">PYW07_000164</name>
</gene>